<feature type="transmembrane region" description="Helical" evidence="1">
    <location>
        <begin position="205"/>
        <end position="224"/>
    </location>
</feature>
<keyword evidence="1" id="KW-0812">Transmembrane</keyword>
<feature type="transmembrane region" description="Helical" evidence="1">
    <location>
        <begin position="164"/>
        <end position="185"/>
    </location>
</feature>
<feature type="transmembrane region" description="Helical" evidence="1">
    <location>
        <begin position="58"/>
        <end position="81"/>
    </location>
</feature>
<evidence type="ECO:0000313" key="2">
    <source>
        <dbReference type="EMBL" id="HIS74976.1"/>
    </source>
</evidence>
<evidence type="ECO:0000256" key="1">
    <source>
        <dbReference type="SAM" id="Phobius"/>
    </source>
</evidence>
<gene>
    <name evidence="2" type="ORF">IAA86_08165</name>
</gene>
<accession>A0A9D1JYD0</accession>
<dbReference type="Proteomes" id="UP000886865">
    <property type="component" value="Unassembled WGS sequence"/>
</dbReference>
<proteinExistence type="predicted"/>
<dbReference type="InterPro" id="IPR030802">
    <property type="entry name" value="Permease_MalE"/>
</dbReference>
<organism evidence="2 3">
    <name type="scientific">Candidatus Galligastranaerophilus intestinavium</name>
    <dbReference type="NCBI Taxonomy" id="2840836"/>
    <lineage>
        <taxon>Bacteria</taxon>
        <taxon>Candidatus Galligastranaerophilus</taxon>
    </lineage>
</organism>
<dbReference type="PANTHER" id="PTHR30188:SF4">
    <property type="entry name" value="PROTEIN TRIGALACTOSYLDIACYLGLYCEROL 1, CHLOROPLASTIC"/>
    <property type="match status" value="1"/>
</dbReference>
<dbReference type="GO" id="GO:0005548">
    <property type="term" value="F:phospholipid transporter activity"/>
    <property type="evidence" value="ECO:0007669"/>
    <property type="project" value="TreeGrafter"/>
</dbReference>
<dbReference type="Pfam" id="PF02405">
    <property type="entry name" value="MlaE"/>
    <property type="match status" value="1"/>
</dbReference>
<feature type="transmembrane region" description="Helical" evidence="1">
    <location>
        <begin position="93"/>
        <end position="116"/>
    </location>
</feature>
<reference evidence="2" key="1">
    <citation type="submission" date="2020-10" db="EMBL/GenBank/DDBJ databases">
        <authorList>
            <person name="Gilroy R."/>
        </authorList>
    </citation>
    <scope>NUCLEOTIDE SEQUENCE</scope>
    <source>
        <strain evidence="2">CHK152-2871</strain>
    </source>
</reference>
<feature type="transmembrane region" description="Helical" evidence="1">
    <location>
        <begin position="244"/>
        <end position="264"/>
    </location>
</feature>
<evidence type="ECO:0000313" key="3">
    <source>
        <dbReference type="Proteomes" id="UP000886865"/>
    </source>
</evidence>
<dbReference type="PANTHER" id="PTHR30188">
    <property type="entry name" value="ABC TRANSPORTER PERMEASE PROTEIN-RELATED"/>
    <property type="match status" value="1"/>
</dbReference>
<protein>
    <submittedName>
        <fullName evidence="2">ABC transporter permease</fullName>
    </submittedName>
</protein>
<dbReference type="GO" id="GO:0043190">
    <property type="term" value="C:ATP-binding cassette (ABC) transporter complex"/>
    <property type="evidence" value="ECO:0007669"/>
    <property type="project" value="InterPro"/>
</dbReference>
<sequence>MINVKKTLLYRTINLLWTEINDFLITLGNIGKDFLCVAKTLTTLKVDKKALIEQCARFSVDSLPITLTIVAMTSIIIAMQIAPELAKQGAGNYVGSLSALVMVRELSAIMSGFAIISMIGSSYASEIASMAVTEQISAMRVLKVDPIEYLIVPRFLSGVVMMPFMVIVSTFCGLICAAVISNITAEITYLNFISSMWHGLFIKDIFVALLKSSFFGGTIALISCSCGYSTRGGALEVGISTTRAVVWSFVAIAIWDYIFATVFYL</sequence>
<dbReference type="EMBL" id="DVJQ01000071">
    <property type="protein sequence ID" value="HIS74976.1"/>
    <property type="molecule type" value="Genomic_DNA"/>
</dbReference>
<comment type="caution">
    <text evidence="2">The sequence shown here is derived from an EMBL/GenBank/DDBJ whole genome shotgun (WGS) entry which is preliminary data.</text>
</comment>
<keyword evidence="1" id="KW-0472">Membrane</keyword>
<dbReference type="AlphaFoldDB" id="A0A9D1JYD0"/>
<keyword evidence="1" id="KW-1133">Transmembrane helix</keyword>
<reference evidence="2" key="2">
    <citation type="journal article" date="2021" name="PeerJ">
        <title>Extensive microbial diversity within the chicken gut microbiome revealed by metagenomics and culture.</title>
        <authorList>
            <person name="Gilroy R."/>
            <person name="Ravi A."/>
            <person name="Getino M."/>
            <person name="Pursley I."/>
            <person name="Horton D.L."/>
            <person name="Alikhan N.F."/>
            <person name="Baker D."/>
            <person name="Gharbi K."/>
            <person name="Hall N."/>
            <person name="Watson M."/>
            <person name="Adriaenssens E.M."/>
            <person name="Foster-Nyarko E."/>
            <person name="Jarju S."/>
            <person name="Secka A."/>
            <person name="Antonio M."/>
            <person name="Oren A."/>
            <person name="Chaudhuri R.R."/>
            <person name="La Ragione R."/>
            <person name="Hildebrand F."/>
            <person name="Pallen M.J."/>
        </authorList>
    </citation>
    <scope>NUCLEOTIDE SEQUENCE</scope>
    <source>
        <strain evidence="2">CHK152-2871</strain>
    </source>
</reference>
<name>A0A9D1JYD0_9BACT</name>